<reference evidence="2" key="1">
    <citation type="submission" date="2021-06" db="EMBL/GenBank/DDBJ databases">
        <authorList>
            <person name="Kallberg Y."/>
            <person name="Tangrot J."/>
            <person name="Rosling A."/>
        </authorList>
    </citation>
    <scope>NUCLEOTIDE SEQUENCE</scope>
    <source>
        <strain evidence="2">FL966</strain>
    </source>
</reference>
<feature type="non-terminal residue" evidence="2">
    <location>
        <position position="99"/>
    </location>
</feature>
<organism evidence="2 3">
    <name type="scientific">Cetraspora pellucida</name>
    <dbReference type="NCBI Taxonomy" id="1433469"/>
    <lineage>
        <taxon>Eukaryota</taxon>
        <taxon>Fungi</taxon>
        <taxon>Fungi incertae sedis</taxon>
        <taxon>Mucoromycota</taxon>
        <taxon>Glomeromycotina</taxon>
        <taxon>Glomeromycetes</taxon>
        <taxon>Diversisporales</taxon>
        <taxon>Gigasporaceae</taxon>
        <taxon>Cetraspora</taxon>
    </lineage>
</organism>
<dbReference type="EMBL" id="CAJVQA010016551">
    <property type="protein sequence ID" value="CAG8743742.1"/>
    <property type="molecule type" value="Genomic_DNA"/>
</dbReference>
<accession>A0A9N9IPV2</accession>
<feature type="compositionally biased region" description="Low complexity" evidence="1">
    <location>
        <begin position="1"/>
        <end position="15"/>
    </location>
</feature>
<dbReference type="AlphaFoldDB" id="A0A9N9IPV2"/>
<sequence length="99" mass="11164">MDSASSSSSNFIKSSQGGRPPKEVWNYIIKGQAKDHGHYSAKCECGKSWTRGKPKELENHLATECPKVDIETKQKFLRIVALRNHTKDNEIDYPASKKT</sequence>
<comment type="caution">
    <text evidence="2">The sequence shown here is derived from an EMBL/GenBank/DDBJ whole genome shotgun (WGS) entry which is preliminary data.</text>
</comment>
<dbReference type="Proteomes" id="UP000789759">
    <property type="component" value="Unassembled WGS sequence"/>
</dbReference>
<feature type="region of interest" description="Disordered" evidence="1">
    <location>
        <begin position="1"/>
        <end position="22"/>
    </location>
</feature>
<dbReference type="OrthoDB" id="2439111at2759"/>
<keyword evidence="3" id="KW-1185">Reference proteome</keyword>
<name>A0A9N9IPV2_9GLOM</name>
<evidence type="ECO:0000313" key="2">
    <source>
        <dbReference type="EMBL" id="CAG8743742.1"/>
    </source>
</evidence>
<proteinExistence type="predicted"/>
<evidence type="ECO:0000313" key="3">
    <source>
        <dbReference type="Proteomes" id="UP000789759"/>
    </source>
</evidence>
<evidence type="ECO:0000256" key="1">
    <source>
        <dbReference type="SAM" id="MobiDB-lite"/>
    </source>
</evidence>
<gene>
    <name evidence="2" type="ORF">CPELLU_LOCUS14240</name>
</gene>
<protein>
    <submittedName>
        <fullName evidence="2">16889_t:CDS:1</fullName>
    </submittedName>
</protein>